<reference evidence="3 4" key="1">
    <citation type="journal article" date="2021" name="Microorganisms">
        <title>Acidisoma silvae sp. nov. and Acidisomacellulosilytica sp. nov., Two Acidophilic Bacteria Isolated from Decaying Wood, Hydrolyzing Cellulose and Producing Poly-3-hydroxybutyrate.</title>
        <authorList>
            <person name="Mieszkin S."/>
            <person name="Pouder E."/>
            <person name="Uroz S."/>
            <person name="Simon-Colin C."/>
            <person name="Alain K."/>
        </authorList>
    </citation>
    <scope>NUCLEOTIDE SEQUENCE [LARGE SCALE GENOMIC DNA]</scope>
    <source>
        <strain evidence="3 4">HW T5.17</strain>
    </source>
</reference>
<feature type="domain" description="AB hydrolase-1" evidence="2">
    <location>
        <begin position="30"/>
        <end position="242"/>
    </location>
</feature>
<dbReference type="InterPro" id="IPR000073">
    <property type="entry name" value="AB_hydrolase_1"/>
</dbReference>
<evidence type="ECO:0000256" key="1">
    <source>
        <dbReference type="SAM" id="SignalP"/>
    </source>
</evidence>
<dbReference type="Pfam" id="PF12697">
    <property type="entry name" value="Abhydrolase_6"/>
    <property type="match status" value="1"/>
</dbReference>
<evidence type="ECO:0000259" key="2">
    <source>
        <dbReference type="Pfam" id="PF12697"/>
    </source>
</evidence>
<keyword evidence="4" id="KW-1185">Reference proteome</keyword>
<dbReference type="AlphaFoldDB" id="A0A964E5Y4"/>
<evidence type="ECO:0000313" key="3">
    <source>
        <dbReference type="EMBL" id="MCB8883006.1"/>
    </source>
</evidence>
<dbReference type="PANTHER" id="PTHR37017:SF11">
    <property type="entry name" value="ESTERASE_LIPASE_THIOESTERASE DOMAIN-CONTAINING PROTEIN"/>
    <property type="match status" value="1"/>
</dbReference>
<dbReference type="EMBL" id="JAESVA010000010">
    <property type="protein sequence ID" value="MCB8883006.1"/>
    <property type="molecule type" value="Genomic_DNA"/>
</dbReference>
<comment type="caution">
    <text evidence="3">The sequence shown here is derived from an EMBL/GenBank/DDBJ whole genome shotgun (WGS) entry which is preliminary data.</text>
</comment>
<feature type="chain" id="PRO_5037971974" evidence="1">
    <location>
        <begin position="25"/>
        <end position="251"/>
    </location>
</feature>
<sequence>MRMLSAAAALATVLTMAAPIAASAATAHNVVLVPGAFADKSSWDKVAHLLRAKGFKVTEVDIPMTSLEADVAATQKVLDAQKGSTILVGHSWGGVVIGEAGDIPKVKALVYVAAFAPDKGETLQALTSGGPPTEGLKAVHPDGKGFLSIDPTAYAHVFVGDIPAAEGEAMAKKQKPIAAAAFGAVPTIAAWHDKPDYYAISANDLMIPSQAEAMFAQRMHATTITVPSSHASMVSHPQSIAALIEEAAKGE</sequence>
<dbReference type="Gene3D" id="3.40.50.1820">
    <property type="entry name" value="alpha/beta hydrolase"/>
    <property type="match status" value="1"/>
</dbReference>
<dbReference type="SUPFAM" id="SSF53474">
    <property type="entry name" value="alpha/beta-Hydrolases"/>
    <property type="match status" value="1"/>
</dbReference>
<gene>
    <name evidence="3" type="ORF">ACELLULO517_22350</name>
</gene>
<evidence type="ECO:0000313" key="4">
    <source>
        <dbReference type="Proteomes" id="UP000721844"/>
    </source>
</evidence>
<keyword evidence="1" id="KW-0732">Signal</keyword>
<keyword evidence="3" id="KW-0378">Hydrolase</keyword>
<protein>
    <submittedName>
        <fullName evidence="3">Alpha/beta hydrolase</fullName>
    </submittedName>
</protein>
<name>A0A964E5Y4_9PROT</name>
<feature type="signal peptide" evidence="1">
    <location>
        <begin position="1"/>
        <end position="24"/>
    </location>
</feature>
<dbReference type="Proteomes" id="UP000721844">
    <property type="component" value="Unassembled WGS sequence"/>
</dbReference>
<accession>A0A964E5Y4</accession>
<dbReference type="GO" id="GO:0016787">
    <property type="term" value="F:hydrolase activity"/>
    <property type="evidence" value="ECO:0007669"/>
    <property type="project" value="UniProtKB-KW"/>
</dbReference>
<proteinExistence type="predicted"/>
<dbReference type="InterPro" id="IPR029058">
    <property type="entry name" value="AB_hydrolase_fold"/>
</dbReference>
<dbReference type="PANTHER" id="PTHR37017">
    <property type="entry name" value="AB HYDROLASE-1 DOMAIN-CONTAINING PROTEIN-RELATED"/>
    <property type="match status" value="1"/>
</dbReference>
<dbReference type="InterPro" id="IPR052897">
    <property type="entry name" value="Sec-Metab_Biosynth_Hydrolase"/>
</dbReference>
<organism evidence="3 4">
    <name type="scientific">Acidisoma cellulosilyticum</name>
    <dbReference type="NCBI Taxonomy" id="2802395"/>
    <lineage>
        <taxon>Bacteria</taxon>
        <taxon>Pseudomonadati</taxon>
        <taxon>Pseudomonadota</taxon>
        <taxon>Alphaproteobacteria</taxon>
        <taxon>Acetobacterales</taxon>
        <taxon>Acidocellaceae</taxon>
        <taxon>Acidisoma</taxon>
    </lineage>
</organism>
<dbReference type="RefSeq" id="WP_227309663.1">
    <property type="nucleotide sequence ID" value="NZ_JAESVA010000010.1"/>
</dbReference>